<evidence type="ECO:0000313" key="1">
    <source>
        <dbReference type="EMBL" id="KAJ8456521.1"/>
    </source>
</evidence>
<accession>A0AAD7X5Q4</accession>
<dbReference type="Gene3D" id="3.30.530.20">
    <property type="match status" value="1"/>
</dbReference>
<protein>
    <recommendedName>
        <fullName evidence="3">Coenzyme Q-binding protein COQ10 START domain-containing protein</fullName>
    </recommendedName>
</protein>
<dbReference type="AlphaFoldDB" id="A0AAD7X5Q4"/>
<comment type="caution">
    <text evidence="1">The sequence shown here is derived from an EMBL/GenBank/DDBJ whole genome shotgun (WGS) entry which is preliminary data.</text>
</comment>
<dbReference type="CDD" id="cd07822">
    <property type="entry name" value="SRPBCC_4"/>
    <property type="match status" value="1"/>
</dbReference>
<dbReference type="PANTHER" id="PTHR36166">
    <property type="entry name" value="CHROMOSOME 9, WHOLE GENOME SHOTGUN SEQUENCE"/>
    <property type="match status" value="1"/>
</dbReference>
<reference evidence="1" key="1">
    <citation type="submission" date="2022-11" db="EMBL/GenBank/DDBJ databases">
        <title>Genome Sequence of Cubamyces cubensis.</title>
        <authorList>
            <person name="Buettner E."/>
        </authorList>
    </citation>
    <scope>NUCLEOTIDE SEQUENCE</scope>
    <source>
        <strain evidence="1">MPL-01</strain>
    </source>
</reference>
<evidence type="ECO:0008006" key="3">
    <source>
        <dbReference type="Google" id="ProtNLM"/>
    </source>
</evidence>
<organism evidence="1 2">
    <name type="scientific">Trametes cubensis</name>
    <dbReference type="NCBI Taxonomy" id="1111947"/>
    <lineage>
        <taxon>Eukaryota</taxon>
        <taxon>Fungi</taxon>
        <taxon>Dikarya</taxon>
        <taxon>Basidiomycota</taxon>
        <taxon>Agaricomycotina</taxon>
        <taxon>Agaricomycetes</taxon>
        <taxon>Polyporales</taxon>
        <taxon>Polyporaceae</taxon>
        <taxon>Trametes</taxon>
    </lineage>
</organism>
<evidence type="ECO:0000313" key="2">
    <source>
        <dbReference type="Proteomes" id="UP001215151"/>
    </source>
</evidence>
<dbReference type="InterPro" id="IPR019587">
    <property type="entry name" value="Polyketide_cyclase/dehydratase"/>
</dbReference>
<gene>
    <name evidence="1" type="ORF">ONZ51_g12080</name>
</gene>
<dbReference type="InterPro" id="IPR023393">
    <property type="entry name" value="START-like_dom_sf"/>
</dbReference>
<dbReference type="Proteomes" id="UP001215151">
    <property type="component" value="Unassembled WGS sequence"/>
</dbReference>
<proteinExistence type="predicted"/>
<keyword evidence="2" id="KW-1185">Reference proteome</keyword>
<name>A0AAD7X5Q4_9APHY</name>
<dbReference type="EMBL" id="JAPEVG010000668">
    <property type="protein sequence ID" value="KAJ8456521.1"/>
    <property type="molecule type" value="Genomic_DNA"/>
</dbReference>
<dbReference type="Pfam" id="PF10604">
    <property type="entry name" value="Polyketide_cyc2"/>
    <property type="match status" value="1"/>
</dbReference>
<sequence length="175" mass="19909">MPTNLPAPTYSGPLTISVSVDIDAPIEKVWEVLLDFPKYGEWNPFVRKQVITDENKKPLEDQTPGAGRYLLMTVHIPPTMDDSVSSTTAFEQITHVESDKHRIAWRNLLPQWLVKAERWQALSTNEEGKTVYETREVFAGIGAYFIKWFLGANLKKSFDAMAEGLKTYSEQNSDE</sequence>
<dbReference type="PANTHER" id="PTHR36166:SF1">
    <property type="entry name" value="SRPBCC DOMAIN-CONTAINING PROTEIN"/>
    <property type="match status" value="1"/>
</dbReference>
<dbReference type="SUPFAM" id="SSF55961">
    <property type="entry name" value="Bet v1-like"/>
    <property type="match status" value="1"/>
</dbReference>